<sequence length="254" mass="27623">MFILGSTFMGACMEMTQLSFIQYRNFPGGPSEYENVEFSIPVDEAGNVAFILTNWCADALIVWRCAVIYRGGRVSPWVTASLPCAMYLAELVLGPGHASHYTGVAAMIVESAALYSAFTLLFIIPFGMGNPIANTFLQALSEVQIIAPFLIIYRVTQGKGWSATTSRMILTEHSRAKSGDVILTNLARAGNWSNIHFAAAADDSGVSEEAAEGLAKHGKVHTPEMARSPQSRRTSERMMERGKESSGLYAELPN</sequence>
<feature type="compositionally biased region" description="Basic and acidic residues" evidence="1">
    <location>
        <begin position="233"/>
        <end position="244"/>
    </location>
</feature>
<proteinExistence type="predicted"/>
<name>A0A165CNE1_9APHY</name>
<dbReference type="AlphaFoldDB" id="A0A165CNE1"/>
<reference evidence="2 3" key="1">
    <citation type="journal article" date="2016" name="Mol. Biol. Evol.">
        <title>Comparative Genomics of Early-Diverging Mushroom-Forming Fungi Provides Insights into the Origins of Lignocellulose Decay Capabilities.</title>
        <authorList>
            <person name="Nagy L.G."/>
            <person name="Riley R."/>
            <person name="Tritt A."/>
            <person name="Adam C."/>
            <person name="Daum C."/>
            <person name="Floudas D."/>
            <person name="Sun H."/>
            <person name="Yadav J.S."/>
            <person name="Pangilinan J."/>
            <person name="Larsson K.H."/>
            <person name="Matsuura K."/>
            <person name="Barry K."/>
            <person name="Labutti K."/>
            <person name="Kuo R."/>
            <person name="Ohm R.A."/>
            <person name="Bhattacharya S.S."/>
            <person name="Shirouzu T."/>
            <person name="Yoshinaga Y."/>
            <person name="Martin F.M."/>
            <person name="Grigoriev I.V."/>
            <person name="Hibbett D.S."/>
        </authorList>
    </citation>
    <scope>NUCLEOTIDE SEQUENCE [LARGE SCALE GENOMIC DNA]</scope>
    <source>
        <strain evidence="2 3">93-53</strain>
    </source>
</reference>
<evidence type="ECO:0000313" key="2">
    <source>
        <dbReference type="EMBL" id="KZT03126.1"/>
    </source>
</evidence>
<dbReference type="RefSeq" id="XP_040760866.1">
    <property type="nucleotide sequence ID" value="XM_040913035.1"/>
</dbReference>
<accession>A0A165CNE1</accession>
<dbReference type="InParanoid" id="A0A165CNE1"/>
<dbReference type="GeneID" id="63830063"/>
<evidence type="ECO:0000313" key="3">
    <source>
        <dbReference type="Proteomes" id="UP000076871"/>
    </source>
</evidence>
<keyword evidence="3" id="KW-1185">Reference proteome</keyword>
<organism evidence="2 3">
    <name type="scientific">Laetiporus sulphureus 93-53</name>
    <dbReference type="NCBI Taxonomy" id="1314785"/>
    <lineage>
        <taxon>Eukaryota</taxon>
        <taxon>Fungi</taxon>
        <taxon>Dikarya</taxon>
        <taxon>Basidiomycota</taxon>
        <taxon>Agaricomycotina</taxon>
        <taxon>Agaricomycetes</taxon>
        <taxon>Polyporales</taxon>
        <taxon>Laetiporus</taxon>
    </lineage>
</organism>
<dbReference type="Proteomes" id="UP000076871">
    <property type="component" value="Unassembled WGS sequence"/>
</dbReference>
<dbReference type="OrthoDB" id="2641762at2759"/>
<feature type="region of interest" description="Disordered" evidence="1">
    <location>
        <begin position="208"/>
        <end position="254"/>
    </location>
</feature>
<dbReference type="EMBL" id="KV427646">
    <property type="protein sequence ID" value="KZT03126.1"/>
    <property type="molecule type" value="Genomic_DNA"/>
</dbReference>
<protein>
    <submittedName>
        <fullName evidence="2">Uncharacterized protein</fullName>
    </submittedName>
</protein>
<gene>
    <name evidence="2" type="ORF">LAESUDRAFT_762120</name>
</gene>
<evidence type="ECO:0000256" key="1">
    <source>
        <dbReference type="SAM" id="MobiDB-lite"/>
    </source>
</evidence>
<dbReference type="STRING" id="1314785.A0A165CNE1"/>